<evidence type="ECO:0000256" key="2">
    <source>
        <dbReference type="ARBA" id="ARBA00022857"/>
    </source>
</evidence>
<dbReference type="Pfam" id="PF00106">
    <property type="entry name" value="adh_short"/>
    <property type="match status" value="1"/>
</dbReference>
<dbReference type="KEGG" id="qso:IRL76_14160"/>
<evidence type="ECO:0000256" key="3">
    <source>
        <dbReference type="ARBA" id="ARBA00023002"/>
    </source>
</evidence>
<keyword evidence="3" id="KW-0560">Oxidoreductase</keyword>
<dbReference type="NCBIfam" id="NF004845">
    <property type="entry name" value="PRK06196.1"/>
    <property type="match status" value="1"/>
</dbReference>
<evidence type="ECO:0000256" key="4">
    <source>
        <dbReference type="ARBA" id="ARBA00071493"/>
    </source>
</evidence>
<comment type="similarity">
    <text evidence="1">Belongs to the short-chain dehydrogenases/reductases (SDR) family.</text>
</comment>
<dbReference type="PRINTS" id="PR00081">
    <property type="entry name" value="GDHRDH"/>
</dbReference>
<dbReference type="SUPFAM" id="SSF51735">
    <property type="entry name" value="NAD(P)-binding Rossmann-fold domains"/>
    <property type="match status" value="1"/>
</dbReference>
<evidence type="ECO:0000313" key="5">
    <source>
        <dbReference type="EMBL" id="QPC98952.1"/>
    </source>
</evidence>
<dbReference type="PANTHER" id="PTHR24320">
    <property type="entry name" value="RETINOL DEHYDROGENASE"/>
    <property type="match status" value="1"/>
</dbReference>
<dbReference type="FunFam" id="3.40.50.720:FF:000594">
    <property type="entry name" value="Short-chain oxidoreductase"/>
    <property type="match status" value="1"/>
</dbReference>
<name>A0A7S8F4E8_9SPHN</name>
<evidence type="ECO:0000256" key="1">
    <source>
        <dbReference type="ARBA" id="ARBA00006484"/>
    </source>
</evidence>
<dbReference type="Gene3D" id="3.40.50.720">
    <property type="entry name" value="NAD(P)-binding Rossmann-like Domain"/>
    <property type="match status" value="1"/>
</dbReference>
<dbReference type="RefSeq" id="WP_200981956.1">
    <property type="nucleotide sequence ID" value="NZ_CP064654.1"/>
</dbReference>
<evidence type="ECO:0000313" key="6">
    <source>
        <dbReference type="Proteomes" id="UP000594459"/>
    </source>
</evidence>
<proteinExistence type="inferred from homology"/>
<dbReference type="InterPro" id="IPR002347">
    <property type="entry name" value="SDR_fam"/>
</dbReference>
<dbReference type="PANTHER" id="PTHR24320:SF282">
    <property type="entry name" value="WW DOMAIN-CONTAINING OXIDOREDUCTASE"/>
    <property type="match status" value="1"/>
</dbReference>
<dbReference type="Proteomes" id="UP000594459">
    <property type="component" value="Chromosome"/>
</dbReference>
<protein>
    <recommendedName>
        <fullName evidence="4">Probable oxidoreductase</fullName>
    </recommendedName>
</protein>
<accession>A0A7S8F4E8</accession>
<dbReference type="AlphaFoldDB" id="A0A7S8F4E8"/>
<dbReference type="EMBL" id="CP064654">
    <property type="protein sequence ID" value="QPC98952.1"/>
    <property type="molecule type" value="Genomic_DNA"/>
</dbReference>
<sequence>MTSTQAPIGSPFGYRSTAREVAAAGKVAGKTVVVTGGYSGIGTETVRALAGEGARVIVGARRTGQAHEVLDGFEGDITILELDLSDSASIDSFAQALAGETDHIDILINNAAIMASPLARDARGYEAQFATNHLGHFQLTARLWPLILAAAPGARVVTLSSIGHRLQGLDLDDPNFERRDYDKWLAYGQAKSANALFALQLDKLGEPKGVRAFAVHPGGIATPLQRHLTMDEQRAMGWYDEEGNVHEAFKSTEEGASTSVWCATSPLLEGMGGVYCEDCDIAKPADPENPRAGGVWPHVRDEGLSEALWRKSEEMTGVSFPG</sequence>
<keyword evidence="2" id="KW-0521">NADP</keyword>
<organism evidence="5 6">
    <name type="scientific">Qipengyuania soli</name>
    <dbReference type="NCBI Taxonomy" id="2782568"/>
    <lineage>
        <taxon>Bacteria</taxon>
        <taxon>Pseudomonadati</taxon>
        <taxon>Pseudomonadota</taxon>
        <taxon>Alphaproteobacteria</taxon>
        <taxon>Sphingomonadales</taxon>
        <taxon>Erythrobacteraceae</taxon>
        <taxon>Qipengyuania</taxon>
    </lineage>
</organism>
<gene>
    <name evidence="5" type="ORF">IRL76_14160</name>
</gene>
<dbReference type="InterPro" id="IPR036291">
    <property type="entry name" value="NAD(P)-bd_dom_sf"/>
</dbReference>
<dbReference type="GO" id="GO:0016491">
    <property type="term" value="F:oxidoreductase activity"/>
    <property type="evidence" value="ECO:0007669"/>
    <property type="project" value="UniProtKB-KW"/>
</dbReference>
<keyword evidence="6" id="KW-1185">Reference proteome</keyword>
<reference evidence="5 6" key="1">
    <citation type="submission" date="2020-11" db="EMBL/GenBank/DDBJ databases">
        <title>The genome sequence of Erythrobacter sp. 6D36.</title>
        <authorList>
            <person name="Liu Y."/>
        </authorList>
    </citation>
    <scope>NUCLEOTIDE SEQUENCE [LARGE SCALE GENOMIC DNA]</scope>
    <source>
        <strain evidence="5 6">6D36</strain>
    </source>
</reference>